<name>A0A0E9QYI0_ANGAN</name>
<reference evidence="1" key="2">
    <citation type="journal article" date="2015" name="Fish Shellfish Immunol.">
        <title>Early steps in the European eel (Anguilla anguilla)-Vibrio vulnificus interaction in the gills: Role of the RtxA13 toxin.</title>
        <authorList>
            <person name="Callol A."/>
            <person name="Pajuelo D."/>
            <person name="Ebbesson L."/>
            <person name="Teles M."/>
            <person name="MacKenzie S."/>
            <person name="Amaro C."/>
        </authorList>
    </citation>
    <scope>NUCLEOTIDE SEQUENCE</scope>
</reference>
<evidence type="ECO:0000313" key="1">
    <source>
        <dbReference type="EMBL" id="JAH21153.1"/>
    </source>
</evidence>
<dbReference type="EMBL" id="GBXM01087424">
    <property type="protein sequence ID" value="JAH21153.1"/>
    <property type="molecule type" value="Transcribed_RNA"/>
</dbReference>
<organism evidence="1">
    <name type="scientific">Anguilla anguilla</name>
    <name type="common">European freshwater eel</name>
    <name type="synonym">Muraena anguilla</name>
    <dbReference type="NCBI Taxonomy" id="7936"/>
    <lineage>
        <taxon>Eukaryota</taxon>
        <taxon>Metazoa</taxon>
        <taxon>Chordata</taxon>
        <taxon>Craniata</taxon>
        <taxon>Vertebrata</taxon>
        <taxon>Euteleostomi</taxon>
        <taxon>Actinopterygii</taxon>
        <taxon>Neopterygii</taxon>
        <taxon>Teleostei</taxon>
        <taxon>Anguilliformes</taxon>
        <taxon>Anguillidae</taxon>
        <taxon>Anguilla</taxon>
    </lineage>
</organism>
<accession>A0A0E9QYI0</accession>
<reference evidence="1" key="1">
    <citation type="submission" date="2014-11" db="EMBL/GenBank/DDBJ databases">
        <authorList>
            <person name="Amaro Gonzalez C."/>
        </authorList>
    </citation>
    <scope>NUCLEOTIDE SEQUENCE</scope>
</reference>
<dbReference type="AlphaFoldDB" id="A0A0E9QYI0"/>
<protein>
    <submittedName>
        <fullName evidence="1">Uncharacterized protein</fullName>
    </submittedName>
</protein>
<sequence length="63" mass="7323">MRDILHALFTCAKQFMKTQVIQTKVFESAPEKHFVNVMFTVNKTREDEDLKRHTGKAGVLTQE</sequence>
<proteinExistence type="predicted"/>